<reference evidence="6 7" key="1">
    <citation type="submission" date="2011-08" db="EMBL/GenBank/DDBJ databases">
        <authorList>
            <person name="Weinstock G."/>
            <person name="Sodergren E."/>
            <person name="Clifton S."/>
            <person name="Fulton L."/>
            <person name="Fulton B."/>
            <person name="Courtney L."/>
            <person name="Fronick C."/>
            <person name="Harrison M."/>
            <person name="Strong C."/>
            <person name="Farmer C."/>
            <person name="Delahaunty K."/>
            <person name="Markovic C."/>
            <person name="Hall O."/>
            <person name="Minx P."/>
            <person name="Tomlinson C."/>
            <person name="Mitreva M."/>
            <person name="Hou S."/>
            <person name="Chen J."/>
            <person name="Wollam A."/>
            <person name="Pepin K.H."/>
            <person name="Johnson M."/>
            <person name="Bhonagiri V."/>
            <person name="Zhang X."/>
            <person name="Suruliraj S."/>
            <person name="Warren W."/>
            <person name="Chinwalla A."/>
            <person name="Mardis E.R."/>
            <person name="Wilson R.K."/>
        </authorList>
    </citation>
    <scope>NUCLEOTIDE SEQUENCE [LARGE SCALE GENOMIC DNA]</scope>
    <source>
        <strain evidence="6 7">ATCC 33091</strain>
    </source>
</reference>
<dbReference type="PROSITE" id="PS50112">
    <property type="entry name" value="PAS"/>
    <property type="match status" value="1"/>
</dbReference>
<evidence type="ECO:0000256" key="2">
    <source>
        <dbReference type="ARBA" id="ARBA00029447"/>
    </source>
</evidence>
<dbReference type="InterPro" id="IPR035965">
    <property type="entry name" value="PAS-like_dom_sf"/>
</dbReference>
<evidence type="ECO:0000259" key="5">
    <source>
        <dbReference type="PROSITE" id="PS50112"/>
    </source>
</evidence>
<dbReference type="GO" id="GO:0007165">
    <property type="term" value="P:signal transduction"/>
    <property type="evidence" value="ECO:0007669"/>
    <property type="project" value="UniProtKB-KW"/>
</dbReference>
<keyword evidence="7" id="KW-1185">Reference proteome</keyword>
<evidence type="ECO:0000256" key="1">
    <source>
        <dbReference type="ARBA" id="ARBA00023224"/>
    </source>
</evidence>
<dbReference type="GO" id="GO:0016020">
    <property type="term" value="C:membrane"/>
    <property type="evidence" value="ECO:0007669"/>
    <property type="project" value="InterPro"/>
</dbReference>
<dbReference type="GO" id="GO:0004888">
    <property type="term" value="F:transmembrane signaling receptor activity"/>
    <property type="evidence" value="ECO:0007669"/>
    <property type="project" value="InterPro"/>
</dbReference>
<dbReference type="PANTHER" id="PTHR32089:SF112">
    <property type="entry name" value="LYSOZYME-LIKE PROTEIN-RELATED"/>
    <property type="match status" value="1"/>
</dbReference>
<dbReference type="InterPro" id="IPR004090">
    <property type="entry name" value="Chemotax_Me-accpt_rcpt"/>
</dbReference>
<dbReference type="Proteomes" id="UP000003597">
    <property type="component" value="Unassembled WGS sequence"/>
</dbReference>
<feature type="domain" description="PAS" evidence="5">
    <location>
        <begin position="28"/>
        <end position="56"/>
    </location>
</feature>
<dbReference type="SMART" id="SM00283">
    <property type="entry name" value="MA"/>
    <property type="match status" value="1"/>
</dbReference>
<comment type="similarity">
    <text evidence="2">Belongs to the methyl-accepting chemotaxis (MCP) protein family.</text>
</comment>
<dbReference type="NCBIfam" id="TIGR00229">
    <property type="entry name" value="sensory_box"/>
    <property type="match status" value="1"/>
</dbReference>
<comment type="caution">
    <text evidence="6">The sequence shown here is derived from an EMBL/GenBank/DDBJ whole genome shotgun (WGS) entry which is preliminary data.</text>
</comment>
<dbReference type="GO" id="GO:0006935">
    <property type="term" value="P:chemotaxis"/>
    <property type="evidence" value="ECO:0007669"/>
    <property type="project" value="InterPro"/>
</dbReference>
<gene>
    <name evidence="6" type="ORF">HMPREF0557_00017</name>
</gene>
<dbReference type="AlphaFoldDB" id="A0AB72ZD35"/>
<dbReference type="PRINTS" id="PR00260">
    <property type="entry name" value="CHEMTRNSDUCR"/>
</dbReference>
<evidence type="ECO:0000313" key="6">
    <source>
        <dbReference type="EMBL" id="EHN62802.1"/>
    </source>
</evidence>
<organism evidence="6 7">
    <name type="scientific">Listeria innocua ATCC 33091</name>
    <dbReference type="NCBI Taxonomy" id="1002366"/>
    <lineage>
        <taxon>Bacteria</taxon>
        <taxon>Bacillati</taxon>
        <taxon>Bacillota</taxon>
        <taxon>Bacilli</taxon>
        <taxon>Bacillales</taxon>
        <taxon>Listeriaceae</taxon>
        <taxon>Listeria</taxon>
    </lineage>
</organism>
<evidence type="ECO:0000313" key="7">
    <source>
        <dbReference type="Proteomes" id="UP000003597"/>
    </source>
</evidence>
<dbReference type="Gene3D" id="3.30.450.20">
    <property type="entry name" value="PAS domain"/>
    <property type="match status" value="1"/>
</dbReference>
<dbReference type="SUPFAM" id="SSF55785">
    <property type="entry name" value="PYP-like sensor domain (PAS domain)"/>
    <property type="match status" value="1"/>
</dbReference>
<evidence type="ECO:0000256" key="3">
    <source>
        <dbReference type="PROSITE-ProRule" id="PRU00284"/>
    </source>
</evidence>
<dbReference type="SUPFAM" id="SSF58104">
    <property type="entry name" value="Methyl-accepting chemotaxis protein (MCP) signaling domain"/>
    <property type="match status" value="1"/>
</dbReference>
<proteinExistence type="inferred from homology"/>
<protein>
    <submittedName>
        <fullName evidence="6">PAS domain S-box protein</fullName>
    </submittedName>
</protein>
<dbReference type="Pfam" id="PF08448">
    <property type="entry name" value="PAS_4"/>
    <property type="match status" value="1"/>
</dbReference>
<dbReference type="PROSITE" id="PS50111">
    <property type="entry name" value="CHEMOTAXIS_TRANSDUC_2"/>
    <property type="match status" value="1"/>
</dbReference>
<dbReference type="InterPro" id="IPR004089">
    <property type="entry name" value="MCPsignal_dom"/>
</dbReference>
<name>A0AB72ZD35_LISIO</name>
<evidence type="ECO:0000259" key="4">
    <source>
        <dbReference type="PROSITE" id="PS50111"/>
    </source>
</evidence>
<dbReference type="Pfam" id="PF00015">
    <property type="entry name" value="MCPsignal"/>
    <property type="match status" value="1"/>
</dbReference>
<dbReference type="EMBL" id="AGCN01000001">
    <property type="protein sequence ID" value="EHN62802.1"/>
    <property type="molecule type" value="Genomic_DNA"/>
</dbReference>
<accession>A0AB72ZD35</accession>
<dbReference type="PANTHER" id="PTHR32089">
    <property type="entry name" value="METHYL-ACCEPTING CHEMOTAXIS PROTEIN MCPB"/>
    <property type="match status" value="1"/>
</dbReference>
<feature type="domain" description="Methyl-accepting transducer" evidence="4">
    <location>
        <begin position="113"/>
        <end position="305"/>
    </location>
</feature>
<dbReference type="Gene3D" id="1.10.287.950">
    <property type="entry name" value="Methyl-accepting chemotaxis protein"/>
    <property type="match status" value="1"/>
</dbReference>
<dbReference type="CDD" id="cd00130">
    <property type="entry name" value="PAS"/>
    <property type="match status" value="1"/>
</dbReference>
<keyword evidence="1 3" id="KW-0807">Transducer</keyword>
<dbReference type="InterPro" id="IPR013656">
    <property type="entry name" value="PAS_4"/>
</dbReference>
<dbReference type="InterPro" id="IPR000014">
    <property type="entry name" value="PAS"/>
</dbReference>
<sequence>MEVFLMNVNAETEDATLLLDGLLQNVAIIRFDTNKKVTYANALFAEAMGYTEEEMLQLSHPDLCFPDFVQTASYKEMWTNLLTGQKFQNKIERKNARGERVWFEATYIPIIREETVVGVAKIATDITRREETVHDFASGLKSMATNLKEHSSVGKTRSEALLELVKSITKESNENTDTLHDLQTEAQNIHGIINTINGIASQTNLLALNAAIEAARAGDAGRGFSVVAEEVRKLSSRVEEAIKEVEKSVNGITQEINTISSGTERVEAKVEESQEVLILSLEDFSQIESASTALDQNAGAFTKMI</sequence>